<reference evidence="7 8" key="1">
    <citation type="submission" date="2016-10" db="EMBL/GenBank/DDBJ databases">
        <authorList>
            <person name="de Groot N.N."/>
        </authorList>
    </citation>
    <scope>NUCLEOTIDE SEQUENCE [LARGE SCALE GENOMIC DNA]</scope>
    <source>
        <strain evidence="7 8">DSM 19012</strain>
    </source>
</reference>
<keyword evidence="2" id="KW-1003">Cell membrane</keyword>
<evidence type="ECO:0000256" key="6">
    <source>
        <dbReference type="SAM" id="Phobius"/>
    </source>
</evidence>
<dbReference type="eggNOG" id="COG3630">
    <property type="taxonomic scope" value="Bacteria"/>
</dbReference>
<keyword evidence="5 6" id="KW-0472">Membrane</keyword>
<dbReference type="InParanoid" id="A0A1I1WKW8"/>
<evidence type="ECO:0000313" key="8">
    <source>
        <dbReference type="Proteomes" id="UP000181976"/>
    </source>
</evidence>
<dbReference type="STRING" id="385682.SAMN05444380_104154"/>
<dbReference type="GO" id="GO:0036376">
    <property type="term" value="P:sodium ion export across plasma membrane"/>
    <property type="evidence" value="ECO:0007669"/>
    <property type="project" value="InterPro"/>
</dbReference>
<dbReference type="RefSeq" id="WP_010528270.1">
    <property type="nucleotide sequence ID" value="NZ_AFSL01000074.1"/>
</dbReference>
<dbReference type="EMBL" id="FONA01000004">
    <property type="protein sequence ID" value="SFD95611.1"/>
    <property type="molecule type" value="Genomic_DNA"/>
</dbReference>
<keyword evidence="4 6" id="KW-1133">Transmembrane helix</keyword>
<dbReference type="GO" id="GO:0015081">
    <property type="term" value="F:sodium ion transmembrane transporter activity"/>
    <property type="evidence" value="ECO:0007669"/>
    <property type="project" value="InterPro"/>
</dbReference>
<dbReference type="InterPro" id="IPR005899">
    <property type="entry name" value="Na_pump_deCOase"/>
</dbReference>
<proteinExistence type="predicted"/>
<feature type="transmembrane region" description="Helical" evidence="6">
    <location>
        <begin position="13"/>
        <end position="38"/>
    </location>
</feature>
<keyword evidence="8" id="KW-1185">Reference proteome</keyword>
<dbReference type="GO" id="GO:0005886">
    <property type="term" value="C:plasma membrane"/>
    <property type="evidence" value="ECO:0007669"/>
    <property type="project" value="UniProtKB-SubCell"/>
</dbReference>
<sequence>MIHFLDVVNWSRIWVITIVGYSVVFTALVLLIFVFRLMPKLLNLHLKRRLKKEGKIVEADAGEEQYIAGEVNAAIALALSLYFNEMHDEESNIITIKRVERRYSPWSSKIYNLNNILPPRR</sequence>
<evidence type="ECO:0000256" key="1">
    <source>
        <dbReference type="ARBA" id="ARBA00004236"/>
    </source>
</evidence>
<evidence type="ECO:0000256" key="4">
    <source>
        <dbReference type="ARBA" id="ARBA00022989"/>
    </source>
</evidence>
<dbReference type="OrthoDB" id="1446022at2"/>
<evidence type="ECO:0000313" key="7">
    <source>
        <dbReference type="EMBL" id="SFD95611.1"/>
    </source>
</evidence>
<dbReference type="Pfam" id="PF04277">
    <property type="entry name" value="OAD_gamma"/>
    <property type="match status" value="1"/>
</dbReference>
<dbReference type="AlphaFoldDB" id="A0A1I1WKW8"/>
<dbReference type="Proteomes" id="UP000181976">
    <property type="component" value="Unassembled WGS sequence"/>
</dbReference>
<gene>
    <name evidence="7" type="ORF">SAMN05444380_104154</name>
</gene>
<protein>
    <submittedName>
        <fullName evidence="7">Oxaloacetate decarboxylase, gamma chain</fullName>
    </submittedName>
</protein>
<comment type="subcellular location">
    <subcellularLocation>
        <location evidence="1">Cell membrane</location>
    </subcellularLocation>
</comment>
<accession>A0A1I1WKW8</accession>
<name>A0A1I1WKW8_9BACT</name>
<organism evidence="7 8">
    <name type="scientific">Thermophagus xiamenensis</name>
    <dbReference type="NCBI Taxonomy" id="385682"/>
    <lineage>
        <taxon>Bacteria</taxon>
        <taxon>Pseudomonadati</taxon>
        <taxon>Bacteroidota</taxon>
        <taxon>Bacteroidia</taxon>
        <taxon>Marinilabiliales</taxon>
        <taxon>Marinilabiliaceae</taxon>
        <taxon>Thermophagus</taxon>
    </lineage>
</organism>
<keyword evidence="3 6" id="KW-0812">Transmembrane</keyword>
<evidence type="ECO:0000256" key="2">
    <source>
        <dbReference type="ARBA" id="ARBA00022475"/>
    </source>
</evidence>
<evidence type="ECO:0000256" key="3">
    <source>
        <dbReference type="ARBA" id="ARBA00022692"/>
    </source>
</evidence>
<evidence type="ECO:0000256" key="5">
    <source>
        <dbReference type="ARBA" id="ARBA00023136"/>
    </source>
</evidence>